<proteinExistence type="predicted"/>
<sequence>MTSNKKDTRNTVNIYIACFILLLIGAGGTAWDVCSITLSRLNRAPLWLFILGLVCDGLFFLTASIGIMSVLPRKMFKIRLILTVVFIISLSITLIAESARLALNIYEASIVVYDRNSNINEAYRVTQIILICAFIFFIFILSSSFIKLASNQLKIVRMRAFEQKYELIENQTKMTTQSLPIVPQQEVSNV</sequence>
<keyword evidence="1" id="KW-1133">Transmembrane helix</keyword>
<evidence type="ECO:0000313" key="2">
    <source>
        <dbReference type="EMBL" id="KAL0476841.1"/>
    </source>
</evidence>
<feature type="transmembrane region" description="Helical" evidence="1">
    <location>
        <begin position="46"/>
        <end position="71"/>
    </location>
</feature>
<dbReference type="AlphaFoldDB" id="A0AAW2YIK6"/>
<accession>A0AAW2YIK6</accession>
<name>A0AAW2YIK6_9EUKA</name>
<comment type="caution">
    <text evidence="2">The sequence shown here is derived from an EMBL/GenBank/DDBJ whole genome shotgun (WGS) entry which is preliminary data.</text>
</comment>
<keyword evidence="3" id="KW-1185">Reference proteome</keyword>
<gene>
    <name evidence="2" type="ORF">AKO1_005640</name>
</gene>
<evidence type="ECO:0000256" key="1">
    <source>
        <dbReference type="SAM" id="Phobius"/>
    </source>
</evidence>
<feature type="transmembrane region" description="Helical" evidence="1">
    <location>
        <begin position="78"/>
        <end position="96"/>
    </location>
</feature>
<organism evidence="2 3">
    <name type="scientific">Acrasis kona</name>
    <dbReference type="NCBI Taxonomy" id="1008807"/>
    <lineage>
        <taxon>Eukaryota</taxon>
        <taxon>Discoba</taxon>
        <taxon>Heterolobosea</taxon>
        <taxon>Tetramitia</taxon>
        <taxon>Eutetramitia</taxon>
        <taxon>Acrasidae</taxon>
        <taxon>Acrasis</taxon>
    </lineage>
</organism>
<dbReference type="Proteomes" id="UP001431209">
    <property type="component" value="Unassembled WGS sequence"/>
</dbReference>
<feature type="transmembrane region" description="Helical" evidence="1">
    <location>
        <begin position="128"/>
        <end position="149"/>
    </location>
</feature>
<keyword evidence="1" id="KW-0812">Transmembrane</keyword>
<evidence type="ECO:0000313" key="3">
    <source>
        <dbReference type="Proteomes" id="UP001431209"/>
    </source>
</evidence>
<keyword evidence="1" id="KW-0472">Membrane</keyword>
<feature type="transmembrane region" description="Helical" evidence="1">
    <location>
        <begin position="12"/>
        <end position="31"/>
    </location>
</feature>
<reference evidence="2 3" key="1">
    <citation type="submission" date="2024-03" db="EMBL/GenBank/DDBJ databases">
        <title>The Acrasis kona genome and developmental transcriptomes reveal deep origins of eukaryotic multicellular pathways.</title>
        <authorList>
            <person name="Sheikh S."/>
            <person name="Fu C.-J."/>
            <person name="Brown M.W."/>
            <person name="Baldauf S.L."/>
        </authorList>
    </citation>
    <scope>NUCLEOTIDE SEQUENCE [LARGE SCALE GENOMIC DNA]</scope>
    <source>
        <strain evidence="2 3">ATCC MYA-3509</strain>
    </source>
</reference>
<dbReference type="EMBL" id="JAOPGA020000108">
    <property type="protein sequence ID" value="KAL0476841.1"/>
    <property type="molecule type" value="Genomic_DNA"/>
</dbReference>
<protein>
    <submittedName>
        <fullName evidence="2">Uncharacterized protein</fullName>
    </submittedName>
</protein>